<accession>A0A1F8BDH9</accession>
<reference evidence="1 2" key="1">
    <citation type="journal article" date="2016" name="Nat. Commun.">
        <title>Thousands of microbial genomes shed light on interconnected biogeochemical processes in an aquifer system.</title>
        <authorList>
            <person name="Anantharaman K."/>
            <person name="Brown C.T."/>
            <person name="Hug L.A."/>
            <person name="Sharon I."/>
            <person name="Castelle C.J."/>
            <person name="Probst A.J."/>
            <person name="Thomas B.C."/>
            <person name="Singh A."/>
            <person name="Wilkins M.J."/>
            <person name="Karaoz U."/>
            <person name="Brodie E.L."/>
            <person name="Williams K.H."/>
            <person name="Hubbard S.S."/>
            <person name="Banfield J.F."/>
        </authorList>
    </citation>
    <scope>NUCLEOTIDE SEQUENCE [LARGE SCALE GENOMIC DNA]</scope>
</reference>
<dbReference type="AlphaFoldDB" id="A0A1F8BDH9"/>
<evidence type="ECO:0000313" key="1">
    <source>
        <dbReference type="EMBL" id="OGM62106.1"/>
    </source>
</evidence>
<sequence length="73" mass="8753">MIFNIIKTPLSLLCFKKSMKTKPLYQKDHFIIIDKRYIWIFEASQSLEYPVWLTDYEKRSNPTDVKNVLINKG</sequence>
<organism evidence="1 2">
    <name type="scientific">Candidatus Woesebacteria bacterium RIFCSPLOWO2_01_FULL_39_21</name>
    <dbReference type="NCBI Taxonomy" id="1802519"/>
    <lineage>
        <taxon>Bacteria</taxon>
        <taxon>Candidatus Woeseibacteriota</taxon>
    </lineage>
</organism>
<name>A0A1F8BDH9_9BACT</name>
<proteinExistence type="predicted"/>
<evidence type="ECO:0000313" key="2">
    <source>
        <dbReference type="Proteomes" id="UP000177082"/>
    </source>
</evidence>
<comment type="caution">
    <text evidence="1">The sequence shown here is derived from an EMBL/GenBank/DDBJ whole genome shotgun (WGS) entry which is preliminary data.</text>
</comment>
<gene>
    <name evidence="1" type="ORF">A2961_05025</name>
</gene>
<dbReference type="Proteomes" id="UP000177082">
    <property type="component" value="Unassembled WGS sequence"/>
</dbReference>
<protein>
    <submittedName>
        <fullName evidence="1">Uncharacterized protein</fullName>
    </submittedName>
</protein>
<dbReference type="EMBL" id="MGHF01000029">
    <property type="protein sequence ID" value="OGM62106.1"/>
    <property type="molecule type" value="Genomic_DNA"/>
</dbReference>